<proteinExistence type="predicted"/>
<gene>
    <name evidence="2" type="ORF">MNVM_29650</name>
</gene>
<feature type="region of interest" description="Disordered" evidence="1">
    <location>
        <begin position="1"/>
        <end position="56"/>
    </location>
</feature>
<evidence type="ECO:0000256" key="1">
    <source>
        <dbReference type="SAM" id="MobiDB-lite"/>
    </source>
</evidence>
<dbReference type="KEGG" id="mnm:MNVM_29650"/>
<dbReference type="AlphaFoldDB" id="A0A7I7JRI1"/>
<protein>
    <submittedName>
        <fullName evidence="2">Uncharacterized protein</fullName>
    </submittedName>
</protein>
<organism evidence="2 3">
    <name type="scientific">Mycobacterium novum</name>
    <dbReference type="NCBI Taxonomy" id="2492438"/>
    <lineage>
        <taxon>Bacteria</taxon>
        <taxon>Bacillati</taxon>
        <taxon>Actinomycetota</taxon>
        <taxon>Actinomycetes</taxon>
        <taxon>Mycobacteriales</taxon>
        <taxon>Mycobacteriaceae</taxon>
        <taxon>Mycobacterium</taxon>
    </lineage>
</organism>
<accession>A0A7I7JRI1</accession>
<sequence>MTEPGDEDERGGVEPESKTSLESTVDRLDEKAAKEYGSEARARESPKRGSPDEPPD</sequence>
<dbReference type="RefSeq" id="WP_013830030.1">
    <property type="nucleotide sequence ID" value="NZ_AP022562.1"/>
</dbReference>
<name>A0A7I7JRI1_9MYCO</name>
<reference evidence="2 3" key="1">
    <citation type="journal article" date="2019" name="Emerg. Microbes Infect.">
        <title>Comprehensive subspecies identification of 175 nontuberculous mycobacteria species based on 7547 genomic profiles.</title>
        <authorList>
            <person name="Matsumoto Y."/>
            <person name="Kinjo T."/>
            <person name="Motooka D."/>
            <person name="Nabeya D."/>
            <person name="Jung N."/>
            <person name="Uechi K."/>
            <person name="Horii T."/>
            <person name="Iida T."/>
            <person name="Fujita J."/>
            <person name="Nakamura S."/>
        </authorList>
    </citation>
    <scope>NUCLEOTIDE SEQUENCE [LARGE SCALE GENOMIC DNA]</scope>
    <source>
        <strain evidence="2 3">JCM 6391</strain>
    </source>
</reference>
<evidence type="ECO:0000313" key="2">
    <source>
        <dbReference type="EMBL" id="BBX13884.1"/>
    </source>
</evidence>
<feature type="compositionally biased region" description="Basic and acidic residues" evidence="1">
    <location>
        <begin position="10"/>
        <end position="56"/>
    </location>
</feature>
<evidence type="ECO:0000313" key="3">
    <source>
        <dbReference type="Proteomes" id="UP000466997"/>
    </source>
</evidence>
<dbReference type="Proteomes" id="UP000466997">
    <property type="component" value="Chromosome"/>
</dbReference>
<dbReference type="EMBL" id="AP022562">
    <property type="protein sequence ID" value="BBX13884.1"/>
    <property type="molecule type" value="Genomic_DNA"/>
</dbReference>
<keyword evidence="3" id="KW-1185">Reference proteome</keyword>